<keyword evidence="3 5" id="KW-0067">ATP-binding</keyword>
<dbReference type="PRINTS" id="PR00300">
    <property type="entry name" value="CLPPROTEASEA"/>
</dbReference>
<dbReference type="GO" id="GO:0005634">
    <property type="term" value="C:nucleus"/>
    <property type="evidence" value="ECO:0007669"/>
    <property type="project" value="TreeGrafter"/>
</dbReference>
<sequence>MIPVDIEVVLKQYNGPSNNATTDIVQKYLEKMMVRPNSVITDIWDFLHKEVTAIIIGDIPGYDKPFIDFGEVKIKWYLYSLDIYGPVKHTEEDDDGITVMSTQLSLPSPHLLSLWENLYYDNDIKQNLLNYARTMMEFGDRGVDGNVITCNKVILLHGPPGTGKTSLCKALAQKLTVRMQERFTSGLLIEINSHSLFSKWFSESGKLVNKMFTKIREVVENANLLVCVLIDEVESLARAREQCVSGAEPSDSIRVVNTLLTQIDEIRAHKNVLIFATSNMTETIDLAFVDRADIKQFLGLPAIPAIYKIYVTCLEELMKAQIIKGQPLDHINVLQHGTENLSEETRHLLKICEQSKGLSGRSLRKVPFIAHALFLDHQHLTTLKEFLVAMEKAVHKEITERQFFNKVKKEA</sequence>
<dbReference type="GO" id="GO:0005524">
    <property type="term" value="F:ATP binding"/>
    <property type="evidence" value="ECO:0007669"/>
    <property type="project" value="UniProtKB-KW"/>
</dbReference>
<dbReference type="InterPro" id="IPR001270">
    <property type="entry name" value="ClpA/B"/>
</dbReference>
<evidence type="ECO:0000259" key="6">
    <source>
        <dbReference type="SMART" id="SM00382"/>
    </source>
</evidence>
<feature type="domain" description="AAA+ ATPase" evidence="6">
    <location>
        <begin position="150"/>
        <end position="302"/>
    </location>
</feature>
<dbReference type="GO" id="GO:0007131">
    <property type="term" value="P:reciprocal meiotic recombination"/>
    <property type="evidence" value="ECO:0007669"/>
    <property type="project" value="TreeGrafter"/>
</dbReference>
<dbReference type="PANTHER" id="PTHR45991">
    <property type="entry name" value="PACHYTENE CHECKPOINT PROTEIN 2"/>
    <property type="match status" value="1"/>
</dbReference>
<dbReference type="SUPFAM" id="SSF52540">
    <property type="entry name" value="P-loop containing nucleoside triphosphate hydrolases"/>
    <property type="match status" value="1"/>
</dbReference>
<gene>
    <name evidence="7" type="ORF">ACAOBT_LOCUS3079</name>
</gene>
<reference evidence="7" key="1">
    <citation type="submission" date="2022-03" db="EMBL/GenBank/DDBJ databases">
        <authorList>
            <person name="Sayadi A."/>
        </authorList>
    </citation>
    <scope>NUCLEOTIDE SEQUENCE</scope>
</reference>
<dbReference type="FunFam" id="3.40.50.300:FF:001494">
    <property type="entry name" value="Pachytene checkpoint component Pch2"/>
    <property type="match status" value="1"/>
</dbReference>
<dbReference type="AlphaFoldDB" id="A0A9P0NZJ5"/>
<dbReference type="InterPro" id="IPR003593">
    <property type="entry name" value="AAA+_ATPase"/>
</dbReference>
<keyword evidence="8" id="KW-1185">Reference proteome</keyword>
<dbReference type="GO" id="GO:0051598">
    <property type="term" value="P:meiotic recombination checkpoint signaling"/>
    <property type="evidence" value="ECO:0007669"/>
    <property type="project" value="TreeGrafter"/>
</dbReference>
<dbReference type="EMBL" id="CAKOFQ010006681">
    <property type="protein sequence ID" value="CAH1959232.1"/>
    <property type="molecule type" value="Genomic_DNA"/>
</dbReference>
<accession>A0A9P0NZJ5</accession>
<evidence type="ECO:0000256" key="1">
    <source>
        <dbReference type="ARBA" id="ARBA00007271"/>
    </source>
</evidence>
<evidence type="ECO:0000313" key="7">
    <source>
        <dbReference type="EMBL" id="CAH1959232.1"/>
    </source>
</evidence>
<evidence type="ECO:0000256" key="5">
    <source>
        <dbReference type="RuleBase" id="RU003651"/>
    </source>
</evidence>
<evidence type="ECO:0000313" key="8">
    <source>
        <dbReference type="Proteomes" id="UP001152888"/>
    </source>
</evidence>
<dbReference type="Pfam" id="PF23242">
    <property type="entry name" value="AAA_lid_TRIP13_C"/>
    <property type="match status" value="1"/>
</dbReference>
<evidence type="ECO:0000256" key="4">
    <source>
        <dbReference type="ARBA" id="ARBA00023254"/>
    </source>
</evidence>
<protein>
    <recommendedName>
        <fullName evidence="6">AAA+ ATPase domain-containing protein</fullName>
    </recommendedName>
</protein>
<dbReference type="Gene3D" id="3.40.50.300">
    <property type="entry name" value="P-loop containing nucleotide triphosphate hydrolases"/>
    <property type="match status" value="1"/>
</dbReference>
<name>A0A9P0NZJ5_ACAOB</name>
<organism evidence="7 8">
    <name type="scientific">Acanthoscelides obtectus</name>
    <name type="common">Bean weevil</name>
    <name type="synonym">Bruchus obtectus</name>
    <dbReference type="NCBI Taxonomy" id="200917"/>
    <lineage>
        <taxon>Eukaryota</taxon>
        <taxon>Metazoa</taxon>
        <taxon>Ecdysozoa</taxon>
        <taxon>Arthropoda</taxon>
        <taxon>Hexapoda</taxon>
        <taxon>Insecta</taxon>
        <taxon>Pterygota</taxon>
        <taxon>Neoptera</taxon>
        <taxon>Endopterygota</taxon>
        <taxon>Coleoptera</taxon>
        <taxon>Polyphaga</taxon>
        <taxon>Cucujiformia</taxon>
        <taxon>Chrysomeloidea</taxon>
        <taxon>Chrysomelidae</taxon>
        <taxon>Bruchinae</taxon>
        <taxon>Bruchini</taxon>
        <taxon>Acanthoscelides</taxon>
    </lineage>
</organism>
<dbReference type="InterPro" id="IPR003960">
    <property type="entry name" value="ATPase_AAA_CS"/>
</dbReference>
<dbReference type="InterPro" id="IPR003959">
    <property type="entry name" value="ATPase_AAA_core"/>
</dbReference>
<dbReference type="InterPro" id="IPR044539">
    <property type="entry name" value="Pch2-like"/>
</dbReference>
<proteinExistence type="inferred from homology"/>
<dbReference type="PROSITE" id="PS00674">
    <property type="entry name" value="AAA"/>
    <property type="match status" value="1"/>
</dbReference>
<comment type="similarity">
    <text evidence="1">Belongs to the AAA ATPase family. PCH2 subfamily.</text>
</comment>
<evidence type="ECO:0000256" key="2">
    <source>
        <dbReference type="ARBA" id="ARBA00022741"/>
    </source>
</evidence>
<dbReference type="Pfam" id="PF00004">
    <property type="entry name" value="AAA"/>
    <property type="match status" value="1"/>
</dbReference>
<dbReference type="SMART" id="SM00382">
    <property type="entry name" value="AAA"/>
    <property type="match status" value="1"/>
</dbReference>
<dbReference type="GO" id="GO:0005694">
    <property type="term" value="C:chromosome"/>
    <property type="evidence" value="ECO:0007669"/>
    <property type="project" value="TreeGrafter"/>
</dbReference>
<dbReference type="OrthoDB" id="10042665at2759"/>
<dbReference type="Proteomes" id="UP001152888">
    <property type="component" value="Unassembled WGS sequence"/>
</dbReference>
<evidence type="ECO:0000256" key="3">
    <source>
        <dbReference type="ARBA" id="ARBA00022840"/>
    </source>
</evidence>
<keyword evidence="4" id="KW-0469">Meiosis</keyword>
<dbReference type="PANTHER" id="PTHR45991:SF1">
    <property type="entry name" value="PACHYTENE CHECKPOINT PROTEIN 2 HOMOLOG"/>
    <property type="match status" value="1"/>
</dbReference>
<dbReference type="InterPro" id="IPR027417">
    <property type="entry name" value="P-loop_NTPase"/>
</dbReference>
<keyword evidence="2 5" id="KW-0547">Nucleotide-binding</keyword>
<dbReference type="InterPro" id="IPR058249">
    <property type="entry name" value="Pch2_C"/>
</dbReference>
<comment type="caution">
    <text evidence="7">The sequence shown here is derived from an EMBL/GenBank/DDBJ whole genome shotgun (WGS) entry which is preliminary data.</text>
</comment>
<dbReference type="GO" id="GO:0016887">
    <property type="term" value="F:ATP hydrolysis activity"/>
    <property type="evidence" value="ECO:0007669"/>
    <property type="project" value="InterPro"/>
</dbReference>